<name>A0A9X5BIB5_9FIRM</name>
<organism evidence="1 2">
    <name type="scientific">Parablautia muri</name>
    <dbReference type="NCBI Taxonomy" id="2320879"/>
    <lineage>
        <taxon>Bacteria</taxon>
        <taxon>Bacillati</taxon>
        <taxon>Bacillota</taxon>
        <taxon>Clostridia</taxon>
        <taxon>Lachnospirales</taxon>
        <taxon>Lachnospiraceae</taxon>
        <taxon>Parablautia</taxon>
    </lineage>
</organism>
<gene>
    <name evidence="1" type="ORF">D5281_17290</name>
</gene>
<comment type="caution">
    <text evidence="1">The sequence shown here is derived from an EMBL/GenBank/DDBJ whole genome shotgun (WGS) entry which is preliminary data.</text>
</comment>
<dbReference type="AlphaFoldDB" id="A0A9X5BIB5"/>
<reference evidence="1" key="1">
    <citation type="submission" date="2018-09" db="EMBL/GenBank/DDBJ databases">
        <title>Murine metabolic-syndrome-specific gut microbial biobank.</title>
        <authorList>
            <person name="Liu C."/>
        </authorList>
    </citation>
    <scope>NUCLEOTIDE SEQUENCE</scope>
    <source>
        <strain evidence="1">D42-62</strain>
    </source>
</reference>
<proteinExistence type="predicted"/>
<dbReference type="Proteomes" id="UP001154420">
    <property type="component" value="Unassembled WGS sequence"/>
</dbReference>
<keyword evidence="2" id="KW-1185">Reference proteome</keyword>
<evidence type="ECO:0000313" key="2">
    <source>
        <dbReference type="Proteomes" id="UP001154420"/>
    </source>
</evidence>
<protein>
    <submittedName>
        <fullName evidence="1">Uncharacterized protein</fullName>
    </submittedName>
</protein>
<sequence length="70" mass="7768">MMCAFILYITNAVTLCESAYCNKRCHVGQAGYCSKRVTLGRPGYCEKCCDALWGCFDTYIVTLRGLVIGI</sequence>
<dbReference type="EMBL" id="QZDT01000034">
    <property type="protein sequence ID" value="NBJ94293.1"/>
    <property type="molecule type" value="Genomic_DNA"/>
</dbReference>
<evidence type="ECO:0000313" key="1">
    <source>
        <dbReference type="EMBL" id="NBJ94293.1"/>
    </source>
</evidence>
<accession>A0A9X5BIB5</accession>